<comment type="similarity">
    <text evidence="1">Belongs to the CcdB toxin family.</text>
</comment>
<dbReference type="InterPro" id="IPR002712">
    <property type="entry name" value="CcdB"/>
</dbReference>
<sequence length="99" mass="11167">MPGFDVYRHPGGRGYLLDCQTDFLSGLDTRLTVPLFLLEDYPRPAARLNPVFVVEDLSVVMMTQYIAAIEKRRLGRSVGWLATEQDAIMNALDMLLTGY</sequence>
<dbReference type="Gene3D" id="2.30.30.110">
    <property type="match status" value="1"/>
</dbReference>
<keyword evidence="5" id="KW-0804">Transcription</keyword>
<protein>
    <recommendedName>
        <fullName evidence="2">Toxin CcdB</fullName>
    </recommendedName>
    <alternativeName>
        <fullName evidence="7">Cytotoxic protein CcdB</fullName>
    </alternativeName>
    <alternativeName>
        <fullName evidence="6">Protein LetD</fullName>
    </alternativeName>
</protein>
<evidence type="ECO:0000256" key="4">
    <source>
        <dbReference type="ARBA" id="ARBA00023015"/>
    </source>
</evidence>
<evidence type="ECO:0000256" key="5">
    <source>
        <dbReference type="ARBA" id="ARBA00023163"/>
    </source>
</evidence>
<keyword evidence="3" id="KW-0678">Repressor</keyword>
<evidence type="ECO:0000256" key="2">
    <source>
        <dbReference type="ARBA" id="ARBA00015075"/>
    </source>
</evidence>
<evidence type="ECO:0000256" key="1">
    <source>
        <dbReference type="ARBA" id="ARBA00005230"/>
    </source>
</evidence>
<proteinExistence type="inferred from homology"/>
<dbReference type="InterPro" id="IPR011067">
    <property type="entry name" value="Plasmid_toxin/cell-grow_inhib"/>
</dbReference>
<accession>A0ABQ1G9V2</accession>
<dbReference type="Pfam" id="PF01845">
    <property type="entry name" value="CcdB"/>
    <property type="match status" value="1"/>
</dbReference>
<keyword evidence="4" id="KW-0805">Transcription regulation</keyword>
<dbReference type="SUPFAM" id="SSF50118">
    <property type="entry name" value="Cell growth inhibitor/plasmid maintenance toxic component"/>
    <property type="match status" value="1"/>
</dbReference>
<comment type="caution">
    <text evidence="8">The sequence shown here is derived from an EMBL/GenBank/DDBJ whole genome shotgun (WGS) entry which is preliminary data.</text>
</comment>
<evidence type="ECO:0000256" key="3">
    <source>
        <dbReference type="ARBA" id="ARBA00022491"/>
    </source>
</evidence>
<evidence type="ECO:0000313" key="9">
    <source>
        <dbReference type="Proteomes" id="UP000618591"/>
    </source>
</evidence>
<evidence type="ECO:0000256" key="7">
    <source>
        <dbReference type="ARBA" id="ARBA00033135"/>
    </source>
</evidence>
<gene>
    <name evidence="8" type="ORF">GCM10011395_07290</name>
</gene>
<evidence type="ECO:0000313" key="8">
    <source>
        <dbReference type="EMBL" id="GGA39570.1"/>
    </source>
</evidence>
<dbReference type="EMBL" id="BMDW01000003">
    <property type="protein sequence ID" value="GGA39570.1"/>
    <property type="molecule type" value="Genomic_DNA"/>
</dbReference>
<name>A0ABQ1G9V2_9SPHN</name>
<reference evidence="9" key="1">
    <citation type="journal article" date="2019" name="Int. J. Syst. Evol. Microbiol.">
        <title>The Global Catalogue of Microorganisms (GCM) 10K type strain sequencing project: providing services to taxonomists for standard genome sequencing and annotation.</title>
        <authorList>
            <consortium name="The Broad Institute Genomics Platform"/>
            <consortium name="The Broad Institute Genome Sequencing Center for Infectious Disease"/>
            <person name="Wu L."/>
            <person name="Ma J."/>
        </authorList>
    </citation>
    <scope>NUCLEOTIDE SEQUENCE [LARGE SCALE GENOMIC DNA]</scope>
    <source>
        <strain evidence="9">CGMCC 1.10106</strain>
    </source>
</reference>
<evidence type="ECO:0000256" key="6">
    <source>
        <dbReference type="ARBA" id="ARBA00029628"/>
    </source>
</evidence>
<dbReference type="Proteomes" id="UP000618591">
    <property type="component" value="Unassembled WGS sequence"/>
</dbReference>
<keyword evidence="9" id="KW-1185">Reference proteome</keyword>
<organism evidence="8 9">
    <name type="scientific">Sphingomonas psychrolutea</name>
    <dbReference type="NCBI Taxonomy" id="1259676"/>
    <lineage>
        <taxon>Bacteria</taxon>
        <taxon>Pseudomonadati</taxon>
        <taxon>Pseudomonadota</taxon>
        <taxon>Alphaproteobacteria</taxon>
        <taxon>Sphingomonadales</taxon>
        <taxon>Sphingomonadaceae</taxon>
        <taxon>Sphingomonas</taxon>
    </lineage>
</organism>